<dbReference type="PANTHER" id="PTHR11011:SF116">
    <property type="entry name" value="FATTY ACYL-COA REDUCTASE CG5065-RELATED"/>
    <property type="match status" value="1"/>
</dbReference>
<gene>
    <name evidence="2" type="ORF">GA0070618_4808</name>
</gene>
<keyword evidence="3" id="KW-1185">Reference proteome</keyword>
<proteinExistence type="predicted"/>
<dbReference type="InterPro" id="IPR036291">
    <property type="entry name" value="NAD(P)-bd_dom_sf"/>
</dbReference>
<dbReference type="EMBL" id="LT607413">
    <property type="protein sequence ID" value="SCF28327.1"/>
    <property type="molecule type" value="Genomic_DNA"/>
</dbReference>
<dbReference type="PANTHER" id="PTHR11011">
    <property type="entry name" value="MALE STERILITY PROTEIN 2-RELATED"/>
    <property type="match status" value="1"/>
</dbReference>
<dbReference type="AlphaFoldDB" id="A0A1C4Z609"/>
<name>A0A1C4Z609_MICEC</name>
<dbReference type="Gene3D" id="3.40.50.720">
    <property type="entry name" value="NAD(P)-binding Rossmann-like Domain"/>
    <property type="match status" value="1"/>
</dbReference>
<organism evidence="2 3">
    <name type="scientific">Micromonospora echinospora</name>
    <name type="common">Micromonospora purpurea</name>
    <dbReference type="NCBI Taxonomy" id="1877"/>
    <lineage>
        <taxon>Bacteria</taxon>
        <taxon>Bacillati</taxon>
        <taxon>Actinomycetota</taxon>
        <taxon>Actinomycetes</taxon>
        <taxon>Micromonosporales</taxon>
        <taxon>Micromonosporaceae</taxon>
        <taxon>Micromonospora</taxon>
    </lineage>
</organism>
<sequence>MTARTVLVTGASGVVGTAVLAELAGHDVIAGVFRRLPAGSDRVVRLDLHAPSLGLDRRAYRELCAEVDVVVHSAAIVNFSADQAEVDRLNIEGLGRVIEFAAEADAVLVHVSTAYVSRHGRTGGGGRLGTEKTAARTDEYVTSKYLGERMVRDSGIDAVIVRPAIVMGDSRTGVIRQKQGVHQLAEYLLTGKLPFIPAHPGTFFDLVPQDMVARGIRAVIDADLRDGEYWLTAGPAGMPVERYLDLVTEIGRDSGIDMPTPRLADPSIVDRLVRPAFADVLAAEDLARLDGVVAVCGLVIIPELLPTSFGTIPHGPAAMTAAEVEEAWRVSLHHLVQGLKS</sequence>
<dbReference type="InterPro" id="IPR026055">
    <property type="entry name" value="FAR"/>
</dbReference>
<evidence type="ECO:0000313" key="2">
    <source>
        <dbReference type="EMBL" id="SCF28327.1"/>
    </source>
</evidence>
<accession>A0A1C4Z609</accession>
<feature type="domain" description="Thioester reductase (TE)" evidence="1">
    <location>
        <begin position="43"/>
        <end position="216"/>
    </location>
</feature>
<reference evidence="3" key="1">
    <citation type="submission" date="2016-06" db="EMBL/GenBank/DDBJ databases">
        <authorList>
            <person name="Varghese N."/>
            <person name="Submissions Spin"/>
        </authorList>
    </citation>
    <scope>NUCLEOTIDE SEQUENCE [LARGE SCALE GENOMIC DNA]</scope>
    <source>
        <strain evidence="3">DSM 43816</strain>
    </source>
</reference>
<protein>
    <submittedName>
        <fullName evidence="2">Thioester reductase domain-containing protein</fullName>
    </submittedName>
</protein>
<dbReference type="Proteomes" id="UP000198253">
    <property type="component" value="Chromosome I"/>
</dbReference>
<dbReference type="GO" id="GO:0035336">
    <property type="term" value="P:long-chain fatty-acyl-CoA metabolic process"/>
    <property type="evidence" value="ECO:0007669"/>
    <property type="project" value="TreeGrafter"/>
</dbReference>
<dbReference type="InterPro" id="IPR013120">
    <property type="entry name" value="FAR_NAD-bd"/>
</dbReference>
<evidence type="ECO:0000259" key="1">
    <source>
        <dbReference type="Pfam" id="PF07993"/>
    </source>
</evidence>
<evidence type="ECO:0000313" key="3">
    <source>
        <dbReference type="Proteomes" id="UP000198253"/>
    </source>
</evidence>
<dbReference type="Pfam" id="PF07993">
    <property type="entry name" value="NAD_binding_4"/>
    <property type="match status" value="1"/>
</dbReference>
<dbReference type="GO" id="GO:0080019">
    <property type="term" value="F:alcohol-forming very long-chain fatty acyl-CoA reductase activity"/>
    <property type="evidence" value="ECO:0007669"/>
    <property type="project" value="InterPro"/>
</dbReference>
<dbReference type="OrthoDB" id="6286537at2"/>
<dbReference type="RefSeq" id="WP_088983635.1">
    <property type="nucleotide sequence ID" value="NZ_LT607413.1"/>
</dbReference>
<dbReference type="InParanoid" id="A0A1C4Z609"/>
<dbReference type="SUPFAM" id="SSF51735">
    <property type="entry name" value="NAD(P)-binding Rossmann-fold domains"/>
    <property type="match status" value="1"/>
</dbReference>